<dbReference type="OrthoDB" id="1431247at2759"/>
<accession>A0A3P8A018</accession>
<dbReference type="PRINTS" id="PR00299">
    <property type="entry name" value="ACRYSTALLIN"/>
</dbReference>
<dbReference type="InterPro" id="IPR002068">
    <property type="entry name" value="A-crystallin/Hsp20_dom"/>
</dbReference>
<proteinExistence type="inferred from homology"/>
<dbReference type="SUPFAM" id="SSF49764">
    <property type="entry name" value="HSP20-like chaperones"/>
    <property type="match status" value="1"/>
</dbReference>
<dbReference type="PANTHER" id="PTHR45640">
    <property type="entry name" value="HEAT SHOCK PROTEIN HSP-12.2-RELATED"/>
    <property type="match status" value="1"/>
</dbReference>
<dbReference type="Gene3D" id="2.60.40.790">
    <property type="match status" value="1"/>
</dbReference>
<evidence type="ECO:0000259" key="3">
    <source>
        <dbReference type="PROSITE" id="PS01031"/>
    </source>
</evidence>
<dbReference type="GO" id="GO:0036498">
    <property type="term" value="P:IRE1-mediated unfolded protein response"/>
    <property type="evidence" value="ECO:0007669"/>
    <property type="project" value="TreeGrafter"/>
</dbReference>
<keyword evidence="5" id="KW-1185">Reference proteome</keyword>
<dbReference type="WBParaSite" id="HPBE_0001605601-mRNA-1">
    <property type="protein sequence ID" value="HPBE_0001605601-mRNA-1"/>
    <property type="gene ID" value="HPBE_0001605601"/>
</dbReference>
<evidence type="ECO:0000313" key="4">
    <source>
        <dbReference type="EMBL" id="VDP04791.1"/>
    </source>
</evidence>
<dbReference type="AlphaFoldDB" id="A0A183G3Q4"/>
<dbReference type="PROSITE" id="PS01031">
    <property type="entry name" value="SHSP"/>
    <property type="match status" value="1"/>
</dbReference>
<evidence type="ECO:0000256" key="1">
    <source>
        <dbReference type="PROSITE-ProRule" id="PRU00285"/>
    </source>
</evidence>
<dbReference type="CDD" id="cd06526">
    <property type="entry name" value="metazoan_ACD"/>
    <property type="match status" value="1"/>
</dbReference>
<dbReference type="InterPro" id="IPR008978">
    <property type="entry name" value="HSP20-like_chaperone"/>
</dbReference>
<evidence type="ECO:0000313" key="6">
    <source>
        <dbReference type="WBParaSite" id="HPBE_0001605601-mRNA-1"/>
    </source>
</evidence>
<evidence type="ECO:0000256" key="2">
    <source>
        <dbReference type="RuleBase" id="RU003616"/>
    </source>
</evidence>
<dbReference type="InterPro" id="IPR001436">
    <property type="entry name" value="Alpha-crystallin/sHSP_animal"/>
</dbReference>
<evidence type="ECO:0000313" key="5">
    <source>
        <dbReference type="Proteomes" id="UP000050761"/>
    </source>
</evidence>
<dbReference type="PANTHER" id="PTHR45640:SF1">
    <property type="entry name" value="HEAT SHOCK PROTEIN HSP-16.1_HSP-16.11-RELATED"/>
    <property type="match status" value="1"/>
</dbReference>
<name>A0A183G3Q4_HELPZ</name>
<dbReference type="GO" id="GO:0005634">
    <property type="term" value="C:nucleus"/>
    <property type="evidence" value="ECO:0007669"/>
    <property type="project" value="TreeGrafter"/>
</dbReference>
<dbReference type="EMBL" id="UZAH01029197">
    <property type="protein sequence ID" value="VDP04791.1"/>
    <property type="molecule type" value="Genomic_DNA"/>
</dbReference>
<dbReference type="GO" id="GO:0009408">
    <property type="term" value="P:response to heat"/>
    <property type="evidence" value="ECO:0007669"/>
    <property type="project" value="TreeGrafter"/>
</dbReference>
<sequence length="132" mass="14738">MSICVVPASALLPGFLDEALASIVFLKERFQIIDDDSRLAISLDVSKFKPEELKVNLDGRTLKVEGKQEVREEHGFTSRSFVREWTLPEEVDVDKIRSSLTEDGHLSIEAPKAKMASVTAKSIPIQKANKKK</sequence>
<reference evidence="6" key="2">
    <citation type="submission" date="2019-09" db="UniProtKB">
        <authorList>
            <consortium name="WormBaseParasite"/>
        </authorList>
    </citation>
    <scope>IDENTIFICATION</scope>
</reference>
<feature type="domain" description="SHSP" evidence="3">
    <location>
        <begin position="21"/>
        <end position="128"/>
    </location>
</feature>
<gene>
    <name evidence="4" type="ORF">HPBE_LOCUS16055</name>
</gene>
<organism evidence="5 6">
    <name type="scientific">Heligmosomoides polygyrus</name>
    <name type="common">Parasitic roundworm</name>
    <dbReference type="NCBI Taxonomy" id="6339"/>
    <lineage>
        <taxon>Eukaryota</taxon>
        <taxon>Metazoa</taxon>
        <taxon>Ecdysozoa</taxon>
        <taxon>Nematoda</taxon>
        <taxon>Chromadorea</taxon>
        <taxon>Rhabditida</taxon>
        <taxon>Rhabditina</taxon>
        <taxon>Rhabditomorpha</taxon>
        <taxon>Strongyloidea</taxon>
        <taxon>Heligmosomidae</taxon>
        <taxon>Heligmosomoides</taxon>
    </lineage>
</organism>
<dbReference type="Proteomes" id="UP000050761">
    <property type="component" value="Unassembled WGS sequence"/>
</dbReference>
<dbReference type="GO" id="GO:0042026">
    <property type="term" value="P:protein refolding"/>
    <property type="evidence" value="ECO:0007669"/>
    <property type="project" value="TreeGrafter"/>
</dbReference>
<dbReference type="GO" id="GO:0051082">
    <property type="term" value="F:unfolded protein binding"/>
    <property type="evidence" value="ECO:0007669"/>
    <property type="project" value="TreeGrafter"/>
</dbReference>
<protein>
    <submittedName>
        <fullName evidence="6">SHSP domain-containing protein</fullName>
    </submittedName>
</protein>
<comment type="similarity">
    <text evidence="1 2">Belongs to the small heat shock protein (HSP20) family.</text>
</comment>
<dbReference type="Pfam" id="PF00011">
    <property type="entry name" value="HSP20"/>
    <property type="match status" value="1"/>
</dbReference>
<dbReference type="GO" id="GO:0005737">
    <property type="term" value="C:cytoplasm"/>
    <property type="evidence" value="ECO:0007669"/>
    <property type="project" value="TreeGrafter"/>
</dbReference>
<reference evidence="4 5" key="1">
    <citation type="submission" date="2018-11" db="EMBL/GenBank/DDBJ databases">
        <authorList>
            <consortium name="Pathogen Informatics"/>
        </authorList>
    </citation>
    <scope>NUCLEOTIDE SEQUENCE [LARGE SCALE GENOMIC DNA]</scope>
</reference>
<accession>A0A183G3Q4</accession>